<dbReference type="RefSeq" id="WP_221280423.1">
    <property type="nucleotide sequence ID" value="NZ_AP024814.1"/>
</dbReference>
<proteinExistence type="predicted"/>
<keyword evidence="1" id="KW-0479">Metal-binding</keyword>
<dbReference type="Pfam" id="PF00596">
    <property type="entry name" value="Aldolase_II"/>
    <property type="match status" value="1"/>
</dbReference>
<dbReference type="PANTHER" id="PTHR22789">
    <property type="entry name" value="FUCULOSE PHOSPHATE ALDOLASE"/>
    <property type="match status" value="1"/>
</dbReference>
<dbReference type="NCBIfam" id="NF004492">
    <property type="entry name" value="PRK05834.1"/>
    <property type="match status" value="1"/>
</dbReference>
<evidence type="ECO:0000256" key="1">
    <source>
        <dbReference type="ARBA" id="ARBA00022723"/>
    </source>
</evidence>
<evidence type="ECO:0000313" key="5">
    <source>
        <dbReference type="EMBL" id="BCZ17269.1"/>
    </source>
</evidence>
<keyword evidence="6" id="KW-1185">Reference proteome</keyword>
<evidence type="ECO:0000256" key="3">
    <source>
        <dbReference type="SAM" id="MobiDB-lite"/>
    </source>
</evidence>
<accession>A0ABM7SBX6</accession>
<dbReference type="Gene3D" id="3.40.225.10">
    <property type="entry name" value="Class II aldolase/adducin N-terminal domain"/>
    <property type="match status" value="1"/>
</dbReference>
<evidence type="ECO:0000313" key="6">
    <source>
        <dbReference type="Proteomes" id="UP000826775"/>
    </source>
</evidence>
<dbReference type="InterPro" id="IPR050197">
    <property type="entry name" value="Aldolase_class_II_sugar_metab"/>
</dbReference>
<evidence type="ECO:0000256" key="2">
    <source>
        <dbReference type="ARBA" id="ARBA00023239"/>
    </source>
</evidence>
<name>A0ABM7SBX6_9HELI</name>
<dbReference type="PANTHER" id="PTHR22789:SF0">
    <property type="entry name" value="3-OXO-TETRONATE 4-PHOSPHATE DECARBOXYLASE-RELATED"/>
    <property type="match status" value="1"/>
</dbReference>
<feature type="region of interest" description="Disordered" evidence="3">
    <location>
        <begin position="201"/>
        <end position="225"/>
    </location>
</feature>
<evidence type="ECO:0000259" key="4">
    <source>
        <dbReference type="SMART" id="SM01007"/>
    </source>
</evidence>
<keyword evidence="2" id="KW-0456">Lyase</keyword>
<dbReference type="EMBL" id="AP024814">
    <property type="protein sequence ID" value="BCZ17269.1"/>
    <property type="molecule type" value="Genomic_DNA"/>
</dbReference>
<dbReference type="SMART" id="SM01007">
    <property type="entry name" value="Aldolase_II"/>
    <property type="match status" value="1"/>
</dbReference>
<dbReference type="Proteomes" id="UP000826775">
    <property type="component" value="Chromosome"/>
</dbReference>
<dbReference type="InterPro" id="IPR001303">
    <property type="entry name" value="Aldolase_II/adducin_N"/>
</dbReference>
<feature type="compositionally biased region" description="Basic and acidic residues" evidence="3">
    <location>
        <begin position="201"/>
        <end position="211"/>
    </location>
</feature>
<dbReference type="SUPFAM" id="SSF53639">
    <property type="entry name" value="AraD/HMP-PK domain-like"/>
    <property type="match status" value="1"/>
</dbReference>
<gene>
    <name evidence="5" type="primary">fucA</name>
    <name evidence="5" type="ORF">NHP190003_05510</name>
</gene>
<feature type="domain" description="Class II aldolase/adducin N-terminal" evidence="4">
    <location>
        <begin position="15"/>
        <end position="193"/>
    </location>
</feature>
<organism evidence="5 6">
    <name type="scientific">Helicobacter gastrocanis</name>
    <dbReference type="NCBI Taxonomy" id="2849641"/>
    <lineage>
        <taxon>Bacteria</taxon>
        <taxon>Pseudomonadati</taxon>
        <taxon>Campylobacterota</taxon>
        <taxon>Epsilonproteobacteria</taxon>
        <taxon>Campylobacterales</taxon>
        <taxon>Helicobacteraceae</taxon>
        <taxon>Helicobacter</taxon>
    </lineage>
</organism>
<dbReference type="InterPro" id="IPR036409">
    <property type="entry name" value="Aldolase_II/adducin_N_sf"/>
</dbReference>
<sequence>MKNVYVREVDQKLLEQLKKVSLSMFRKGFFSIFRGSISARMGATRFLINKNNAVFDNLDEESFIVLQDKLDYRWREASMDVGIHASIYRHFTEARFIAYGRPPHAIAYSLTNEYLIPKDYLGATLLGSKIEIYDPKSYKDWQDRSSVDILHYLQASKRHFIFIRGCGIVVYHRELQGLLKMLDLIEGSCEILQFANFTQTHRGDPLSHKETPPPARALPEQTSQS</sequence>
<reference evidence="5 6" key="1">
    <citation type="submission" date="2021-07" db="EMBL/GenBank/DDBJ databases">
        <title>Novel Helicobacter sp. Isolated from a dog.</title>
        <authorList>
            <person name="Rimbara E."/>
            <person name="Suzuki M."/>
        </authorList>
    </citation>
    <scope>NUCLEOTIDE SEQUENCE [LARGE SCALE GENOMIC DNA]</scope>
    <source>
        <strain evidence="6">NHP19-003</strain>
    </source>
</reference>
<protein>
    <submittedName>
        <fullName evidence="5">L-fuculose-1-phosphate aldolase FucA</fullName>
    </submittedName>
</protein>